<accession>A0A0M0JNT2</accession>
<protein>
    <submittedName>
        <fullName evidence="1">Uncharacterized protein</fullName>
    </submittedName>
</protein>
<keyword evidence="2" id="KW-1185">Reference proteome</keyword>
<dbReference type="Gene3D" id="2.60.120.200">
    <property type="match status" value="1"/>
</dbReference>
<dbReference type="Pfam" id="PF13385">
    <property type="entry name" value="Laminin_G_3"/>
    <property type="match status" value="1"/>
</dbReference>
<gene>
    <name evidence="1" type="ORF">Ctob_009902</name>
</gene>
<name>A0A0M0JNT2_9EUKA</name>
<feature type="non-terminal residue" evidence="1">
    <location>
        <position position="84"/>
    </location>
</feature>
<dbReference type="AlphaFoldDB" id="A0A0M0JNT2"/>
<organism evidence="1 2">
    <name type="scientific">Chrysochromulina tobinii</name>
    <dbReference type="NCBI Taxonomy" id="1460289"/>
    <lineage>
        <taxon>Eukaryota</taxon>
        <taxon>Haptista</taxon>
        <taxon>Haptophyta</taxon>
        <taxon>Prymnesiophyceae</taxon>
        <taxon>Prymnesiales</taxon>
        <taxon>Chrysochromulinaceae</taxon>
        <taxon>Chrysochromulina</taxon>
    </lineage>
</organism>
<sequence length="84" mass="9016">MSLDVKESRASLAATSGPAQIYWDGVSVATTASMRFPLPVGRSNLYVGKSNWGDVDPMFTGQMKDLLVWDVALSPAELDAVRLG</sequence>
<evidence type="ECO:0000313" key="1">
    <source>
        <dbReference type="EMBL" id="KOO28145.1"/>
    </source>
</evidence>
<reference evidence="2" key="1">
    <citation type="journal article" date="2015" name="PLoS Genet.">
        <title>Genome Sequence and Transcriptome Analyses of Chrysochromulina tobin: Metabolic Tools for Enhanced Algal Fitness in the Prominent Order Prymnesiales (Haptophyceae).</title>
        <authorList>
            <person name="Hovde B.T."/>
            <person name="Deodato C.R."/>
            <person name="Hunsperger H.M."/>
            <person name="Ryken S.A."/>
            <person name="Yost W."/>
            <person name="Jha R.K."/>
            <person name="Patterson J."/>
            <person name="Monnat R.J. Jr."/>
            <person name="Barlow S.B."/>
            <person name="Starkenburg S.R."/>
            <person name="Cattolico R.A."/>
        </authorList>
    </citation>
    <scope>NUCLEOTIDE SEQUENCE</scope>
    <source>
        <strain evidence="2">CCMP291</strain>
    </source>
</reference>
<evidence type="ECO:0000313" key="2">
    <source>
        <dbReference type="Proteomes" id="UP000037460"/>
    </source>
</evidence>
<comment type="caution">
    <text evidence="1">The sequence shown here is derived from an EMBL/GenBank/DDBJ whole genome shotgun (WGS) entry which is preliminary data.</text>
</comment>
<dbReference type="EMBL" id="JWZX01002614">
    <property type="protein sequence ID" value="KOO28145.1"/>
    <property type="molecule type" value="Genomic_DNA"/>
</dbReference>
<proteinExistence type="predicted"/>
<dbReference type="Proteomes" id="UP000037460">
    <property type="component" value="Unassembled WGS sequence"/>
</dbReference>
<dbReference type="InterPro" id="IPR013320">
    <property type="entry name" value="ConA-like_dom_sf"/>
</dbReference>
<dbReference type="SUPFAM" id="SSF49899">
    <property type="entry name" value="Concanavalin A-like lectins/glucanases"/>
    <property type="match status" value="1"/>
</dbReference>